<protein>
    <submittedName>
        <fullName evidence="1">Competence protein ComK</fullName>
    </submittedName>
</protein>
<name>A0A921JCH3_9STAP</name>
<dbReference type="GO" id="GO:0030420">
    <property type="term" value="P:establishment of competence for transformation"/>
    <property type="evidence" value="ECO:0007669"/>
    <property type="project" value="InterPro"/>
</dbReference>
<organism evidence="1 2">
    <name type="scientific">Aliicoccus persicus</name>
    <dbReference type="NCBI Taxonomy" id="930138"/>
    <lineage>
        <taxon>Bacteria</taxon>
        <taxon>Bacillati</taxon>
        <taxon>Bacillota</taxon>
        <taxon>Bacilli</taxon>
        <taxon>Bacillales</taxon>
        <taxon>Staphylococcaceae</taxon>
        <taxon>Aliicoccus</taxon>
    </lineage>
</organism>
<sequence length="176" mass="20808">MNMFNYKITNDTMYVKCIEERGYYYSKIFETTGEPIIVPHTPNKLISDNCKLHSQTYVARKEFSKLLTGVSSKLPIILDIFGTHTFFCSHSDRVSYNEWFNLRHIKTYGAYKGMTRITFSNNEVITIDISQRSFNNQYMNALRLNYLFTLEMNKYKKKKSDVETQVFSVVEDTEKY</sequence>
<reference evidence="1" key="1">
    <citation type="journal article" date="2021" name="PeerJ">
        <title>Extensive microbial diversity within the chicken gut microbiome revealed by metagenomics and culture.</title>
        <authorList>
            <person name="Gilroy R."/>
            <person name="Ravi A."/>
            <person name="Getino M."/>
            <person name="Pursley I."/>
            <person name="Horton D.L."/>
            <person name="Alikhan N.F."/>
            <person name="Baker D."/>
            <person name="Gharbi K."/>
            <person name="Hall N."/>
            <person name="Watson M."/>
            <person name="Adriaenssens E.M."/>
            <person name="Foster-Nyarko E."/>
            <person name="Jarju S."/>
            <person name="Secka A."/>
            <person name="Antonio M."/>
            <person name="Oren A."/>
            <person name="Chaudhuri R.R."/>
            <person name="La Ragione R."/>
            <person name="Hildebrand F."/>
            <person name="Pallen M.J."/>
        </authorList>
    </citation>
    <scope>NUCLEOTIDE SEQUENCE</scope>
    <source>
        <strain evidence="1">6019</strain>
    </source>
</reference>
<dbReference type="EMBL" id="DYYI01000072">
    <property type="protein sequence ID" value="HJE20025.1"/>
    <property type="molecule type" value="Genomic_DNA"/>
</dbReference>
<gene>
    <name evidence="1" type="ORF">K8V35_06700</name>
</gene>
<accession>A0A921JCH3</accession>
<dbReference type="InterPro" id="IPR010461">
    <property type="entry name" value="ComK"/>
</dbReference>
<evidence type="ECO:0000313" key="1">
    <source>
        <dbReference type="EMBL" id="HJE20025.1"/>
    </source>
</evidence>
<comment type="caution">
    <text evidence="1">The sequence shown here is derived from an EMBL/GenBank/DDBJ whole genome shotgun (WGS) entry which is preliminary data.</text>
</comment>
<proteinExistence type="predicted"/>
<evidence type="ECO:0000313" key="2">
    <source>
        <dbReference type="Proteomes" id="UP000763505"/>
    </source>
</evidence>
<reference evidence="1" key="2">
    <citation type="submission" date="2021-09" db="EMBL/GenBank/DDBJ databases">
        <authorList>
            <person name="Gilroy R."/>
        </authorList>
    </citation>
    <scope>NUCLEOTIDE SEQUENCE</scope>
    <source>
        <strain evidence="1">6019</strain>
    </source>
</reference>
<dbReference type="AlphaFoldDB" id="A0A921JCH3"/>
<dbReference type="Proteomes" id="UP000763505">
    <property type="component" value="Unassembled WGS sequence"/>
</dbReference>
<dbReference type="Pfam" id="PF06338">
    <property type="entry name" value="ComK"/>
    <property type="match status" value="1"/>
</dbReference>